<proteinExistence type="predicted"/>
<name>A0A0A9BT86_ARUDO</name>
<dbReference type="EMBL" id="GBRH01233505">
    <property type="protein sequence ID" value="JAD64390.1"/>
    <property type="molecule type" value="Transcribed_RNA"/>
</dbReference>
<evidence type="ECO:0000313" key="1">
    <source>
        <dbReference type="EMBL" id="JAD64390.1"/>
    </source>
</evidence>
<accession>A0A0A9BT86</accession>
<protein>
    <submittedName>
        <fullName evidence="1">Uncharacterized protein</fullName>
    </submittedName>
</protein>
<organism evidence="1">
    <name type="scientific">Arundo donax</name>
    <name type="common">Giant reed</name>
    <name type="synonym">Donax arundinaceus</name>
    <dbReference type="NCBI Taxonomy" id="35708"/>
    <lineage>
        <taxon>Eukaryota</taxon>
        <taxon>Viridiplantae</taxon>
        <taxon>Streptophyta</taxon>
        <taxon>Embryophyta</taxon>
        <taxon>Tracheophyta</taxon>
        <taxon>Spermatophyta</taxon>
        <taxon>Magnoliopsida</taxon>
        <taxon>Liliopsida</taxon>
        <taxon>Poales</taxon>
        <taxon>Poaceae</taxon>
        <taxon>PACMAD clade</taxon>
        <taxon>Arundinoideae</taxon>
        <taxon>Arundineae</taxon>
        <taxon>Arundo</taxon>
    </lineage>
</organism>
<reference evidence="1" key="1">
    <citation type="submission" date="2014-09" db="EMBL/GenBank/DDBJ databases">
        <authorList>
            <person name="Magalhaes I.L.F."/>
            <person name="Oliveira U."/>
            <person name="Santos F.R."/>
            <person name="Vidigal T.H.D.A."/>
            <person name="Brescovit A.D."/>
            <person name="Santos A.J."/>
        </authorList>
    </citation>
    <scope>NUCLEOTIDE SEQUENCE</scope>
    <source>
        <tissue evidence="1">Shoot tissue taken approximately 20 cm above the soil surface</tissue>
    </source>
</reference>
<sequence>MIRRNRQFYTKQIL</sequence>
<reference evidence="1" key="2">
    <citation type="journal article" date="2015" name="Data Brief">
        <title>Shoot transcriptome of the giant reed, Arundo donax.</title>
        <authorList>
            <person name="Barrero R.A."/>
            <person name="Guerrero F.D."/>
            <person name="Moolhuijzen P."/>
            <person name="Goolsby J.A."/>
            <person name="Tidwell J."/>
            <person name="Bellgard S.E."/>
            <person name="Bellgard M.I."/>
        </authorList>
    </citation>
    <scope>NUCLEOTIDE SEQUENCE</scope>
    <source>
        <tissue evidence="1">Shoot tissue taken approximately 20 cm above the soil surface</tissue>
    </source>
</reference>